<organism evidence="1 2">
    <name type="scientific">Vibrio parahaemolyticus</name>
    <dbReference type="NCBI Taxonomy" id="670"/>
    <lineage>
        <taxon>Bacteria</taxon>
        <taxon>Pseudomonadati</taxon>
        <taxon>Pseudomonadota</taxon>
        <taxon>Gammaproteobacteria</taxon>
        <taxon>Vibrionales</taxon>
        <taxon>Vibrionaceae</taxon>
        <taxon>Vibrio</taxon>
    </lineage>
</organism>
<evidence type="ECO:0000313" key="1">
    <source>
        <dbReference type="EMBL" id="NMU87769.1"/>
    </source>
</evidence>
<sequence length="49" mass="5678">MSTDIQHIRIGLTNNHPCSYLPERQERVAVALDERLHTEENYQLLMANG</sequence>
<comment type="caution">
    <text evidence="1">The sequence shown here is derived from an EMBL/GenBank/DDBJ whole genome shotgun (WGS) entry which is preliminary data.</text>
</comment>
<feature type="non-terminal residue" evidence="1">
    <location>
        <position position="49"/>
    </location>
</feature>
<dbReference type="Proteomes" id="UP000518904">
    <property type="component" value="Unassembled WGS sequence"/>
</dbReference>
<evidence type="ECO:0000313" key="2">
    <source>
        <dbReference type="Proteomes" id="UP000518904"/>
    </source>
</evidence>
<keyword evidence="1" id="KW-0808">Transferase</keyword>
<protein>
    <submittedName>
        <fullName evidence="1">Arginyltransferase</fullName>
    </submittedName>
</protein>
<name>A0A7Y0SQF7_VIBPH</name>
<proteinExistence type="predicted"/>
<dbReference type="GO" id="GO:0016740">
    <property type="term" value="F:transferase activity"/>
    <property type="evidence" value="ECO:0007669"/>
    <property type="project" value="UniProtKB-KW"/>
</dbReference>
<dbReference type="AlphaFoldDB" id="A0A7Y0SQF7"/>
<reference evidence="1 2" key="1">
    <citation type="submission" date="2020-04" db="EMBL/GenBank/DDBJ databases">
        <title>Whole-genome sequencing of Vibrio spp. from China reveals different genetic environments of blaCTX-M-14 among diverse lineages.</title>
        <authorList>
            <person name="Zheng Z."/>
            <person name="Ye L."/>
            <person name="Chen S."/>
        </authorList>
    </citation>
    <scope>NUCLEOTIDE SEQUENCE [LARGE SCALE GENOMIC DNA]</scope>
    <source>
        <strain evidence="1 2">Vb0551</strain>
    </source>
</reference>
<gene>
    <name evidence="1" type="ORF">HKB16_33515</name>
</gene>
<dbReference type="EMBL" id="JABCLB010002782">
    <property type="protein sequence ID" value="NMU87769.1"/>
    <property type="molecule type" value="Genomic_DNA"/>
</dbReference>
<accession>A0A7Y0SQF7</accession>